<keyword evidence="1" id="KW-0695">RNA-directed DNA polymerase</keyword>
<evidence type="ECO:0000313" key="2">
    <source>
        <dbReference type="Proteomes" id="UP000037510"/>
    </source>
</evidence>
<dbReference type="EMBL" id="JTDY01002701">
    <property type="protein sequence ID" value="KOB70893.1"/>
    <property type="molecule type" value="Genomic_DNA"/>
</dbReference>
<dbReference type="GO" id="GO:0004519">
    <property type="term" value="F:endonuclease activity"/>
    <property type="evidence" value="ECO:0007669"/>
    <property type="project" value="UniProtKB-KW"/>
</dbReference>
<gene>
    <name evidence="1" type="ORF">OBRU01_14575</name>
</gene>
<keyword evidence="1" id="KW-0548">Nucleotidyltransferase</keyword>
<keyword evidence="2" id="KW-1185">Reference proteome</keyword>
<reference evidence="1 2" key="1">
    <citation type="journal article" date="2015" name="Genome Biol. Evol.">
        <title>The genome of winter moth (Operophtera brumata) provides a genomic perspective on sexual dimorphism and phenology.</title>
        <authorList>
            <person name="Derks M.F."/>
            <person name="Smit S."/>
            <person name="Salis L."/>
            <person name="Schijlen E."/>
            <person name="Bossers A."/>
            <person name="Mateman C."/>
            <person name="Pijl A.S."/>
            <person name="de Ridder D."/>
            <person name="Groenen M.A."/>
            <person name="Visser M.E."/>
            <person name="Megens H.J."/>
        </authorList>
    </citation>
    <scope>NUCLEOTIDE SEQUENCE [LARGE SCALE GENOMIC DNA]</scope>
    <source>
        <strain evidence="1">WM2013NL</strain>
        <tissue evidence="1">Head and thorax</tissue>
    </source>
</reference>
<keyword evidence="1" id="KW-0540">Nuclease</keyword>
<keyword evidence="1" id="KW-0378">Hydrolase</keyword>
<protein>
    <submittedName>
        <fullName evidence="1">Endonuclease-reverse transcriptase</fullName>
    </submittedName>
</protein>
<keyword evidence="1" id="KW-0808">Transferase</keyword>
<accession>A0A0L7L5T7</accession>
<keyword evidence="1" id="KW-0255">Endonuclease</keyword>
<dbReference type="AlphaFoldDB" id="A0A0L7L5T7"/>
<dbReference type="GO" id="GO:0003964">
    <property type="term" value="F:RNA-directed DNA polymerase activity"/>
    <property type="evidence" value="ECO:0007669"/>
    <property type="project" value="UniProtKB-KW"/>
</dbReference>
<dbReference type="Proteomes" id="UP000037510">
    <property type="component" value="Unassembled WGS sequence"/>
</dbReference>
<proteinExistence type="predicted"/>
<comment type="caution">
    <text evidence="1">The sequence shown here is derived from an EMBL/GenBank/DDBJ whole genome shotgun (WGS) entry which is preliminary data.</text>
</comment>
<organism evidence="1 2">
    <name type="scientific">Operophtera brumata</name>
    <name type="common">Winter moth</name>
    <name type="synonym">Phalaena brumata</name>
    <dbReference type="NCBI Taxonomy" id="104452"/>
    <lineage>
        <taxon>Eukaryota</taxon>
        <taxon>Metazoa</taxon>
        <taxon>Ecdysozoa</taxon>
        <taxon>Arthropoda</taxon>
        <taxon>Hexapoda</taxon>
        <taxon>Insecta</taxon>
        <taxon>Pterygota</taxon>
        <taxon>Neoptera</taxon>
        <taxon>Endopterygota</taxon>
        <taxon>Lepidoptera</taxon>
        <taxon>Glossata</taxon>
        <taxon>Ditrysia</taxon>
        <taxon>Geometroidea</taxon>
        <taxon>Geometridae</taxon>
        <taxon>Larentiinae</taxon>
        <taxon>Operophtera</taxon>
    </lineage>
</organism>
<sequence length="86" mass="10185">MQRQEKLRTYIQKFGAVKKAYKELKNKKEWTESLKNGSGVKITSRPAIINEVTNYYKDLYANREKEVVVENENERITFTKHPIAIH</sequence>
<evidence type="ECO:0000313" key="1">
    <source>
        <dbReference type="EMBL" id="KOB70893.1"/>
    </source>
</evidence>
<name>A0A0L7L5T7_OPEBR</name>